<evidence type="ECO:0000256" key="6">
    <source>
        <dbReference type="ARBA" id="ARBA00022932"/>
    </source>
</evidence>
<name>A0ABS9NJ35_STAWA</name>
<evidence type="ECO:0000256" key="7">
    <source>
        <dbReference type="ARBA" id="ARBA00023125"/>
    </source>
</evidence>
<dbReference type="InterPro" id="IPR036397">
    <property type="entry name" value="RNaseH_sf"/>
</dbReference>
<keyword evidence="3" id="KW-0808">Transferase</keyword>
<dbReference type="Gene3D" id="3.30.420.10">
    <property type="entry name" value="Ribonuclease H-like superfamily/Ribonuclease H"/>
    <property type="match status" value="1"/>
</dbReference>
<dbReference type="Proteomes" id="UP000814367">
    <property type="component" value="Unassembled WGS sequence"/>
</dbReference>
<dbReference type="PANTHER" id="PTHR33568">
    <property type="entry name" value="DNA POLYMERASE"/>
    <property type="match status" value="1"/>
</dbReference>
<dbReference type="EC" id="2.7.7.7" evidence="2"/>
<dbReference type="Gene3D" id="4.10.80.20">
    <property type="entry name" value="DNA polymerase, domain 5"/>
    <property type="match status" value="1"/>
</dbReference>
<evidence type="ECO:0000256" key="1">
    <source>
        <dbReference type="ARBA" id="ARBA00005755"/>
    </source>
</evidence>
<keyword evidence="5" id="KW-0235">DNA replication</keyword>
<comment type="catalytic activity">
    <reaction evidence="8">
        <text>DNA(n) + a 2'-deoxyribonucleoside 5'-triphosphate = DNA(n+1) + diphosphate</text>
        <dbReference type="Rhea" id="RHEA:22508"/>
        <dbReference type="Rhea" id="RHEA-COMP:17339"/>
        <dbReference type="Rhea" id="RHEA-COMP:17340"/>
        <dbReference type="ChEBI" id="CHEBI:33019"/>
        <dbReference type="ChEBI" id="CHEBI:61560"/>
        <dbReference type="ChEBI" id="CHEBI:173112"/>
        <dbReference type="EC" id="2.7.7.7"/>
    </reaction>
</comment>
<evidence type="ECO:0000259" key="9">
    <source>
        <dbReference type="Pfam" id="PF03175"/>
    </source>
</evidence>
<protein>
    <recommendedName>
        <fullName evidence="2">DNA-directed DNA polymerase</fullName>
        <ecNumber evidence="2">2.7.7.7</ecNumber>
    </recommendedName>
</protein>
<dbReference type="InterPro" id="IPR017964">
    <property type="entry name" value="DNA-dir_DNA_pol_B_CS"/>
</dbReference>
<evidence type="ECO:0000256" key="3">
    <source>
        <dbReference type="ARBA" id="ARBA00022679"/>
    </source>
</evidence>
<dbReference type="Pfam" id="PF03175">
    <property type="entry name" value="DNA_pol_B_2"/>
    <property type="match status" value="1"/>
</dbReference>
<reference evidence="10 11" key="1">
    <citation type="submission" date="2020-03" db="EMBL/GenBank/DDBJ databases">
        <title>Comparative genetics of Staphylococcus warneri persistents from caprine mastitis.</title>
        <authorList>
            <person name="Franca C.A."/>
            <person name="Rosa D.S."/>
            <person name="Silva A."/>
            <person name="Rodrigues D.L.N."/>
            <person name="Santos R.G."/>
            <person name="Castillo R.E.H."/>
            <person name="Moreira M.A.S."/>
            <person name="Lima M.C."/>
            <person name="Gouveia G.V."/>
            <person name="Gouveia J.J.S."/>
            <person name="Souza R.F.S."/>
            <person name="Bertram B."/>
            <person name="Azevedo V."/>
            <person name="Costa M."/>
        </authorList>
    </citation>
    <scope>NUCLEOTIDE SEQUENCE [LARGE SCALE GENOMIC DNA]</scope>
    <source>
        <strain evidence="10 11">Cap 9.2</strain>
    </source>
</reference>
<organism evidence="10 11">
    <name type="scientific">Staphylococcus warneri</name>
    <dbReference type="NCBI Taxonomy" id="1292"/>
    <lineage>
        <taxon>Bacteria</taxon>
        <taxon>Bacillati</taxon>
        <taxon>Bacillota</taxon>
        <taxon>Bacilli</taxon>
        <taxon>Bacillales</taxon>
        <taxon>Staphylococcaceae</taxon>
        <taxon>Staphylococcus</taxon>
    </lineage>
</organism>
<dbReference type="InterPro" id="IPR012337">
    <property type="entry name" value="RNaseH-like_sf"/>
</dbReference>
<keyword evidence="11" id="KW-1185">Reference proteome</keyword>
<dbReference type="InterPro" id="IPR023211">
    <property type="entry name" value="DNA_pol_palm_dom_sf"/>
</dbReference>
<dbReference type="Gene3D" id="3.30.1770.10">
    <property type="entry name" value="TPR 1 domain of DNA polymerase"/>
    <property type="match status" value="1"/>
</dbReference>
<dbReference type="RefSeq" id="WP_238760463.1">
    <property type="nucleotide sequence ID" value="NZ_JAANHI010000010.1"/>
</dbReference>
<evidence type="ECO:0000313" key="10">
    <source>
        <dbReference type="EMBL" id="MCG6226761.1"/>
    </source>
</evidence>
<dbReference type="SUPFAM" id="SSF56672">
    <property type="entry name" value="DNA/RNA polymerases"/>
    <property type="match status" value="1"/>
</dbReference>
<evidence type="ECO:0000256" key="2">
    <source>
        <dbReference type="ARBA" id="ARBA00012417"/>
    </source>
</evidence>
<dbReference type="PANTHER" id="PTHR33568:SF3">
    <property type="entry name" value="DNA-DIRECTED DNA POLYMERASE"/>
    <property type="match status" value="1"/>
</dbReference>
<gene>
    <name evidence="10" type="ORF">G8J23_12340</name>
</gene>
<dbReference type="Gene3D" id="3.90.1600.10">
    <property type="entry name" value="Palm domain of DNA polymerase"/>
    <property type="match status" value="1"/>
</dbReference>
<dbReference type="SUPFAM" id="SSF53098">
    <property type="entry name" value="Ribonuclease H-like"/>
    <property type="match status" value="1"/>
</dbReference>
<keyword evidence="6" id="KW-0239">DNA-directed DNA polymerase</keyword>
<evidence type="ECO:0000313" key="11">
    <source>
        <dbReference type="Proteomes" id="UP000814367"/>
    </source>
</evidence>
<dbReference type="PROSITE" id="PS00116">
    <property type="entry name" value="DNA_POLYMERASE_B"/>
    <property type="match status" value="1"/>
</dbReference>
<dbReference type="EMBL" id="JAANHJ010000006">
    <property type="protein sequence ID" value="MCG6226761.1"/>
    <property type="molecule type" value="Genomic_DNA"/>
</dbReference>
<dbReference type="InterPro" id="IPR043502">
    <property type="entry name" value="DNA/RNA_pol_sf"/>
</dbReference>
<dbReference type="PRINTS" id="PR00106">
    <property type="entry name" value="DNAPOLB"/>
</dbReference>
<dbReference type="InterPro" id="IPR006172">
    <property type="entry name" value="DNA-dir_DNA_pol_B"/>
</dbReference>
<proteinExistence type="inferred from homology"/>
<comment type="similarity">
    <text evidence="1">Belongs to the DNA polymerase type-B family.</text>
</comment>
<comment type="caution">
    <text evidence="10">The sequence shown here is derived from an EMBL/GenBank/DDBJ whole genome shotgun (WGS) entry which is preliminary data.</text>
</comment>
<dbReference type="Gene3D" id="1.10.287.690">
    <property type="entry name" value="Helix hairpin bin"/>
    <property type="match status" value="1"/>
</dbReference>
<dbReference type="InterPro" id="IPR004868">
    <property type="entry name" value="DNA-dir_DNA_pol_B_mt/vir"/>
</dbReference>
<evidence type="ECO:0000256" key="4">
    <source>
        <dbReference type="ARBA" id="ARBA00022695"/>
    </source>
</evidence>
<evidence type="ECO:0000256" key="8">
    <source>
        <dbReference type="ARBA" id="ARBA00049244"/>
    </source>
</evidence>
<accession>A0ABS9NJ35</accession>
<sequence>MAKYKHIVADFETTVTEPVEVWLACFSTLDEFKPKYSHSIQQFFLQLFRYKYANVYFHNLEKFDAGFIFNYLLSVGYVHLADGEIAGKYKKYIVGSEREFTVYNGKNIYNFLDSVKMVATSIKQYGYTLMEDGIELMKLDGSETQHMAEKPTEYKQSYYDYIQNDVHILWHMMRDADRYLHVENGNKTMSKIAYEGLKNTKVLKQNKPFEPYQKPKQLKLRPYEELLGFDANNKPQIKINEEKRAKYYEELEQLMYDSPSQFARAMWNKPHAPFEYTPEAEERIKRRNAQYEKRKRRQHRKNNINREIRKAYRGGITYINPQHQNKMLGKLSIYDINSMYPSIMLNEQMVGKITNWIGRDKINPSIHLTGLYIVKMNIHATCKPDKQPIFKPRAKDTTNPYVTTYEREINFRYFYMTNMEYDYLIENYDIHEIELISVMQFEPNKTIDFKGFISEQREIKENSKGTKRRIAKDTQNSSYGRFAYNDKQVPQYKYEIEDDVVVKKRIVDGRGDPIDKVIGDMNVDVQVAVFITAYARVKLGKACNTVGVDKVVYTDTDSIHILGWDKPNLDIHPYRYGAWKLENQARQGKYLQPKTYADEIKVDGEWEWIFKQAGYNGEPLKLSDFKLGQEVTVLRRQHVQGGILLRERKLQIGRGILETQHHFERH</sequence>
<evidence type="ECO:0000256" key="5">
    <source>
        <dbReference type="ARBA" id="ARBA00022705"/>
    </source>
</evidence>
<feature type="domain" description="DNA-directed DNA polymerase family B mitochondria/virus" evidence="9">
    <location>
        <begin position="135"/>
        <end position="500"/>
    </location>
</feature>
<keyword evidence="4" id="KW-0548">Nucleotidyltransferase</keyword>
<keyword evidence="7" id="KW-0238">DNA-binding</keyword>